<dbReference type="GO" id="GO:0070573">
    <property type="term" value="F:metallodipeptidase activity"/>
    <property type="evidence" value="ECO:0007669"/>
    <property type="project" value="TreeGrafter"/>
</dbReference>
<accession>A0A2N3I2R3</accession>
<organism evidence="19 20">
    <name type="scientific">Labilibaculum manganireducens</name>
    <dbReference type="NCBI Taxonomy" id="1940525"/>
    <lineage>
        <taxon>Bacteria</taxon>
        <taxon>Pseudomonadati</taxon>
        <taxon>Bacteroidota</taxon>
        <taxon>Bacteroidia</taxon>
        <taxon>Marinilabiliales</taxon>
        <taxon>Marinifilaceae</taxon>
        <taxon>Labilibaculum</taxon>
    </lineage>
</organism>
<keyword evidence="5" id="KW-0378">Hydrolase</keyword>
<dbReference type="InterPro" id="IPR002933">
    <property type="entry name" value="Peptidase_M20"/>
</dbReference>
<evidence type="ECO:0000256" key="6">
    <source>
        <dbReference type="ARBA" id="ARBA00022833"/>
    </source>
</evidence>
<dbReference type="NCBIfam" id="TIGR01893">
    <property type="entry name" value="aa-his-dipept"/>
    <property type="match status" value="1"/>
</dbReference>
<evidence type="ECO:0000256" key="14">
    <source>
        <dbReference type="ARBA" id="ARBA00075285"/>
    </source>
</evidence>
<evidence type="ECO:0000256" key="1">
    <source>
        <dbReference type="ARBA" id="ARBA00001941"/>
    </source>
</evidence>
<dbReference type="PANTHER" id="PTHR43501">
    <property type="entry name" value="CYTOSOL NON-SPECIFIC DIPEPTIDASE"/>
    <property type="match status" value="1"/>
</dbReference>
<dbReference type="FunFam" id="3.40.630.10:FF:000018">
    <property type="entry name" value="Aminoacyl-histidine dipeptidase PepD"/>
    <property type="match status" value="1"/>
</dbReference>
<gene>
    <name evidence="19" type="ORF">BZG01_14565</name>
</gene>
<evidence type="ECO:0000313" key="20">
    <source>
        <dbReference type="Proteomes" id="UP000233618"/>
    </source>
</evidence>
<evidence type="ECO:0000256" key="8">
    <source>
        <dbReference type="ARBA" id="ARBA00023285"/>
    </source>
</evidence>
<evidence type="ECO:0000256" key="15">
    <source>
        <dbReference type="ARBA" id="ARBA00076004"/>
    </source>
</evidence>
<dbReference type="EMBL" id="MVDE01000023">
    <property type="protein sequence ID" value="PKQ64598.1"/>
    <property type="molecule type" value="Genomic_DNA"/>
</dbReference>
<evidence type="ECO:0000256" key="3">
    <source>
        <dbReference type="ARBA" id="ARBA00022670"/>
    </source>
</evidence>
<reference evidence="19 20" key="1">
    <citation type="journal article" date="2017" name="Front. Microbiol.">
        <title>Labilibaculum manganireducens gen. nov., sp. nov. and Labilibaculum filiforme sp. nov., Novel Bacteroidetes Isolated from Subsurface Sediments of the Baltic Sea.</title>
        <authorList>
            <person name="Vandieken V."/>
            <person name="Marshall I.P."/>
            <person name="Niemann H."/>
            <person name="Engelen B."/>
            <person name="Cypionka H."/>
        </authorList>
    </citation>
    <scope>NUCLEOTIDE SEQUENCE [LARGE SCALE GENOMIC DNA]</scope>
    <source>
        <strain evidence="19 20">59.10-2M</strain>
    </source>
</reference>
<dbReference type="AlphaFoldDB" id="A0A2N3I2R3"/>
<keyword evidence="7" id="KW-0482">Metalloprotease</keyword>
<evidence type="ECO:0000256" key="5">
    <source>
        <dbReference type="ARBA" id="ARBA00022801"/>
    </source>
</evidence>
<keyword evidence="8" id="KW-0170">Cobalt</keyword>
<evidence type="ECO:0000313" key="19">
    <source>
        <dbReference type="EMBL" id="PKQ64598.1"/>
    </source>
</evidence>
<dbReference type="RefSeq" id="WP_101310582.1">
    <property type="nucleotide sequence ID" value="NZ_MVDE01000023.1"/>
</dbReference>
<dbReference type="InterPro" id="IPR001160">
    <property type="entry name" value="Peptidase_M20C"/>
</dbReference>
<name>A0A2N3I2R3_9BACT</name>
<proteinExistence type="inferred from homology"/>
<evidence type="ECO:0000259" key="18">
    <source>
        <dbReference type="Pfam" id="PF07687"/>
    </source>
</evidence>
<keyword evidence="4" id="KW-0479">Metal-binding</keyword>
<dbReference type="Pfam" id="PF07687">
    <property type="entry name" value="M20_dimer"/>
    <property type="match status" value="1"/>
</dbReference>
<dbReference type="PRINTS" id="PR00934">
    <property type="entry name" value="XHISDIPTASE"/>
</dbReference>
<sequence length="487" mass="54136">MKKILAELQPSEIWKYFEDICQVPRPSKKEDRIIDFLMEFGKRHNLQTKRDEIGNVLISKPATPGKENLKTIVLQSHMDMVCEKNNETVHDFDKDPIIPLIDNGWVKAKGTTLGADDGIGMAAEMALLTSSNIEHGSIECLFTVDEETGLSGAFALQSGFFNGEILLNLDSEDEGEIFIGCAGGIDTLATIEYTKEDVPNGHFSVRIDVKGLLGGHSGDEINKGRGNSNKILNRFLWQLNKKYGIRIACFEGGNLRNAIPREAYAIITLPSEFKENVRVDLNIYASEMEEVWKITEPKLKISLESTDKPTFVIDEESSSNLMDAIYACPHGVFSMSSKMPGMVETSTNLASVKFSDDNKIQITTSQRSDVDSEKYNIAQMVGTCLTMANAKIVHSDGYPGWAPNPSSEILTVAVDSYKKLFGIDPVVRSIHAGLECGLFLEKYPNMDMISFGPTLRDVHSPDEKINIETVDKFWKHLLDILKNAPVK</sequence>
<keyword evidence="6" id="KW-0862">Zinc</keyword>
<evidence type="ECO:0000256" key="16">
    <source>
        <dbReference type="ARBA" id="ARBA00077688"/>
    </source>
</evidence>
<dbReference type="Pfam" id="PF01546">
    <property type="entry name" value="Peptidase_M20"/>
    <property type="match status" value="1"/>
</dbReference>
<comment type="cofactor">
    <cofactor evidence="1">
        <name>Co(2+)</name>
        <dbReference type="ChEBI" id="CHEBI:48828"/>
    </cofactor>
</comment>
<dbReference type="PIRSF" id="PIRSF016599">
    <property type="entry name" value="Xaa-His_dipept"/>
    <property type="match status" value="1"/>
</dbReference>
<evidence type="ECO:0000256" key="17">
    <source>
        <dbReference type="ARBA" id="ARBA00078074"/>
    </source>
</evidence>
<evidence type="ECO:0000256" key="12">
    <source>
        <dbReference type="ARBA" id="ARBA00061423"/>
    </source>
</evidence>
<dbReference type="FunFam" id="3.40.630.10:FF:000015">
    <property type="entry name" value="Aminoacyl-histidine dipeptidase PepD"/>
    <property type="match status" value="1"/>
</dbReference>
<dbReference type="Gene3D" id="3.40.630.10">
    <property type="entry name" value="Zn peptidases"/>
    <property type="match status" value="2"/>
</dbReference>
<protein>
    <recommendedName>
        <fullName evidence="13">Cytosol non-specific dipeptidase</fullName>
        <ecNumber evidence="10">3.4.13.18</ecNumber>
    </recommendedName>
    <alternativeName>
        <fullName evidence="16">Aminoacyl-histidine dipeptidase</fullName>
    </alternativeName>
    <alternativeName>
        <fullName evidence="15">Beta-alanyl-histidine dipeptidase</fullName>
    </alternativeName>
    <alternativeName>
        <fullName evidence="14">Carnosinase</fullName>
    </alternativeName>
    <alternativeName>
        <fullName evidence="11">Peptidase D</fullName>
    </alternativeName>
    <alternativeName>
        <fullName evidence="17">Xaa-His dipeptidase</fullName>
    </alternativeName>
</protein>
<evidence type="ECO:0000256" key="13">
    <source>
        <dbReference type="ARBA" id="ARBA00071271"/>
    </source>
</evidence>
<comment type="cofactor">
    <cofactor evidence="2">
        <name>Zn(2+)</name>
        <dbReference type="ChEBI" id="CHEBI:29105"/>
    </cofactor>
</comment>
<dbReference type="PANTHER" id="PTHR43501:SF1">
    <property type="entry name" value="CYTOSOL NON-SPECIFIC DIPEPTIDASE"/>
    <property type="match status" value="1"/>
</dbReference>
<evidence type="ECO:0000256" key="11">
    <source>
        <dbReference type="ARBA" id="ARBA00044252"/>
    </source>
</evidence>
<comment type="similarity">
    <text evidence="12">Belongs to the peptidase M20C family.</text>
</comment>
<keyword evidence="20" id="KW-1185">Reference proteome</keyword>
<dbReference type="EC" id="3.4.13.18" evidence="10"/>
<comment type="catalytic activity">
    <reaction evidence="9">
        <text>Hydrolysis of dipeptides, preferentially hydrophobic dipeptides including prolyl amino acids.</text>
        <dbReference type="EC" id="3.4.13.18"/>
    </reaction>
</comment>
<dbReference type="GO" id="GO:0046872">
    <property type="term" value="F:metal ion binding"/>
    <property type="evidence" value="ECO:0007669"/>
    <property type="project" value="UniProtKB-KW"/>
</dbReference>
<dbReference type="GO" id="GO:0006508">
    <property type="term" value="P:proteolysis"/>
    <property type="evidence" value="ECO:0007669"/>
    <property type="project" value="UniProtKB-KW"/>
</dbReference>
<evidence type="ECO:0000256" key="7">
    <source>
        <dbReference type="ARBA" id="ARBA00023049"/>
    </source>
</evidence>
<dbReference type="GO" id="GO:0005829">
    <property type="term" value="C:cytosol"/>
    <property type="evidence" value="ECO:0007669"/>
    <property type="project" value="TreeGrafter"/>
</dbReference>
<feature type="domain" description="Peptidase M20 dimerisation" evidence="18">
    <location>
        <begin position="209"/>
        <end position="282"/>
    </location>
</feature>
<evidence type="ECO:0000256" key="9">
    <source>
        <dbReference type="ARBA" id="ARBA00036421"/>
    </source>
</evidence>
<dbReference type="SUPFAM" id="SSF53187">
    <property type="entry name" value="Zn-dependent exopeptidases"/>
    <property type="match status" value="1"/>
</dbReference>
<evidence type="ECO:0000256" key="4">
    <source>
        <dbReference type="ARBA" id="ARBA00022723"/>
    </source>
</evidence>
<evidence type="ECO:0000256" key="2">
    <source>
        <dbReference type="ARBA" id="ARBA00001947"/>
    </source>
</evidence>
<keyword evidence="3" id="KW-0645">Protease</keyword>
<evidence type="ECO:0000256" key="10">
    <source>
        <dbReference type="ARBA" id="ARBA00038976"/>
    </source>
</evidence>
<dbReference type="Proteomes" id="UP000233618">
    <property type="component" value="Unassembled WGS sequence"/>
</dbReference>
<dbReference type="InterPro" id="IPR011650">
    <property type="entry name" value="Peptidase_M20_dimer"/>
</dbReference>
<dbReference type="CDD" id="cd03890">
    <property type="entry name" value="M20_pepD"/>
    <property type="match status" value="1"/>
</dbReference>
<comment type="caution">
    <text evidence="19">The sequence shown here is derived from an EMBL/GenBank/DDBJ whole genome shotgun (WGS) entry which is preliminary data.</text>
</comment>